<evidence type="ECO:0000256" key="1">
    <source>
        <dbReference type="SAM" id="Coils"/>
    </source>
</evidence>
<gene>
    <name evidence="3" type="primary">Eef1d</name>
    <name evidence="3" type="ORF">UROIND_R11587</name>
</gene>
<evidence type="ECO:0000313" key="4">
    <source>
        <dbReference type="Proteomes" id="UP000654395"/>
    </source>
</evidence>
<dbReference type="OrthoDB" id="331763at2759"/>
<feature type="non-terminal residue" evidence="3">
    <location>
        <position position="549"/>
    </location>
</feature>
<dbReference type="EMBL" id="WBNH01011253">
    <property type="protein sequence ID" value="NXX85530.1"/>
    <property type="molecule type" value="Genomic_DNA"/>
</dbReference>
<organism evidence="3 4">
    <name type="scientific">Urocolius indicus</name>
    <name type="common">Red-faced mousebird</name>
    <name type="synonym">Colius indicus</name>
    <dbReference type="NCBI Taxonomy" id="458196"/>
    <lineage>
        <taxon>Eukaryota</taxon>
        <taxon>Metazoa</taxon>
        <taxon>Chordata</taxon>
        <taxon>Craniata</taxon>
        <taxon>Vertebrata</taxon>
        <taxon>Euteleostomi</taxon>
        <taxon>Archelosauria</taxon>
        <taxon>Archosauria</taxon>
        <taxon>Dinosauria</taxon>
        <taxon>Saurischia</taxon>
        <taxon>Theropoda</taxon>
        <taxon>Coelurosauria</taxon>
        <taxon>Aves</taxon>
        <taxon>Neognathae</taxon>
        <taxon>Neoaves</taxon>
        <taxon>Telluraves</taxon>
        <taxon>Coraciimorphae</taxon>
        <taxon>Coliiformes</taxon>
        <taxon>Coliidae</taxon>
        <taxon>Urocolius</taxon>
    </lineage>
</organism>
<feature type="non-terminal residue" evidence="3">
    <location>
        <position position="1"/>
    </location>
</feature>
<feature type="compositionally biased region" description="Polar residues" evidence="2">
    <location>
        <begin position="134"/>
        <end position="148"/>
    </location>
</feature>
<dbReference type="AlphaFoldDB" id="A0A852L9C0"/>
<feature type="compositionally biased region" description="Basic residues" evidence="2">
    <location>
        <begin position="68"/>
        <end position="82"/>
    </location>
</feature>
<feature type="region of interest" description="Disordered" evidence="2">
    <location>
        <begin position="392"/>
        <end position="412"/>
    </location>
</feature>
<reference evidence="3" key="1">
    <citation type="submission" date="2020-02" db="EMBL/GenBank/DDBJ databases">
        <title>Bird 10,000 Genomes (B10K) Project - Family phase.</title>
        <authorList>
            <person name="Zhang G."/>
        </authorList>
    </citation>
    <scope>NUCLEOTIDE SEQUENCE</scope>
    <source>
        <strain evidence="3">B10K-DU-030-59</strain>
    </source>
</reference>
<feature type="region of interest" description="Disordered" evidence="2">
    <location>
        <begin position="126"/>
        <end position="161"/>
    </location>
</feature>
<name>A0A852L9C0_UROIN</name>
<feature type="compositionally biased region" description="Basic and acidic residues" evidence="2">
    <location>
        <begin position="13"/>
        <end position="25"/>
    </location>
</feature>
<feature type="region of interest" description="Disordered" evidence="2">
    <location>
        <begin position="301"/>
        <end position="332"/>
    </location>
</feature>
<evidence type="ECO:0000313" key="3">
    <source>
        <dbReference type="EMBL" id="NXX85530.1"/>
    </source>
</evidence>
<feature type="region of interest" description="Disordered" evidence="2">
    <location>
        <begin position="1"/>
        <end position="25"/>
    </location>
</feature>
<dbReference type="Proteomes" id="UP000654395">
    <property type="component" value="Unassembled WGS sequence"/>
</dbReference>
<keyword evidence="1" id="KW-0175">Coiled coil</keyword>
<feature type="region of interest" description="Disordered" evidence="2">
    <location>
        <begin position="59"/>
        <end position="83"/>
    </location>
</feature>
<comment type="caution">
    <text evidence="3">The sequence shown here is derived from an EMBL/GenBank/DDBJ whole genome shotgun (WGS) entry which is preliminary data.</text>
</comment>
<keyword evidence="4" id="KW-1185">Reference proteome</keyword>
<sequence>MRTRKSPCPVEKVWADKHKHTEAEGPQCEREAKPAAAAPAECQQVEAVNGVCNDDSLESEFKGDLKRAKNGKKQRKRKRSPKAKAVACKLDSVLSGLLADNVWFDKPLYDRAESIYRQKIAECQRQEVPVSPGTAEQTPSAARPQTGQDAPEPRALSAAPSCSHGRLSACHHVVQGVWVNKLDFDRAEEVFIEKSQFFLPPTVLTIPSVGSQFGLRTPDEGYVTALPTPATPADLAAPNVAAAAAASAPFVAGLPDSEQPTVNGKPQISALQALVAEVWLEKPLYDDAEKKFYENMSDAHTSAEVGGCPDAPKNQNEDEKNPTVGKQKGKRAMEMTTSPLLPADAEQPSPTCFFLHEDSETVWLNKPMYDRAETRYYAAEALKMARAGESPGMQEPAVVKPSQPAASPPSIPAPETKTMAVDYFMHEKIWFDKYKYDDAERRYYEQMNGPVSSSSAQQENGASTILRDIARARENIQKSLAGSTNTTSPGAAGDQNELVARISHLEAENQNLRSVVADLQMAIFKLESRLNALEKSSASHQPSPVPPTQ</sequence>
<feature type="coiled-coil region" evidence="1">
    <location>
        <begin position="495"/>
        <end position="536"/>
    </location>
</feature>
<evidence type="ECO:0000256" key="2">
    <source>
        <dbReference type="SAM" id="MobiDB-lite"/>
    </source>
</evidence>
<protein>
    <submittedName>
        <fullName evidence="3">EF1D factor</fullName>
    </submittedName>
</protein>
<accession>A0A852L9C0</accession>
<proteinExistence type="predicted"/>